<organism evidence="2 3">
    <name type="scientific">Cohnella xylanilytica</name>
    <dbReference type="NCBI Taxonomy" id="557555"/>
    <lineage>
        <taxon>Bacteria</taxon>
        <taxon>Bacillati</taxon>
        <taxon>Bacillota</taxon>
        <taxon>Bacilli</taxon>
        <taxon>Bacillales</taxon>
        <taxon>Paenibacillaceae</taxon>
        <taxon>Cohnella</taxon>
    </lineage>
</organism>
<dbReference type="RefSeq" id="WP_185136909.1">
    <property type="nucleotide sequence ID" value="NZ_JACJVR010000062.1"/>
</dbReference>
<dbReference type="InterPro" id="IPR052509">
    <property type="entry name" value="Metal_resp_DNA-bind_regulator"/>
</dbReference>
<keyword evidence="3" id="KW-1185">Reference proteome</keyword>
<dbReference type="InterPro" id="IPR036388">
    <property type="entry name" value="WH-like_DNA-bd_sf"/>
</dbReference>
<gene>
    <name evidence="2" type="ORF">H7B90_16060</name>
</gene>
<name>A0A841U0J1_9BACL</name>
<evidence type="ECO:0000313" key="3">
    <source>
        <dbReference type="Proteomes" id="UP000553776"/>
    </source>
</evidence>
<proteinExistence type="predicted"/>
<dbReference type="InterPro" id="IPR036390">
    <property type="entry name" value="WH_DNA-bd_sf"/>
</dbReference>
<dbReference type="InterPro" id="IPR005149">
    <property type="entry name" value="Tscrpt_reg_PadR_N"/>
</dbReference>
<dbReference type="PANTHER" id="PTHR33169:SF27">
    <property type="entry name" value="TRANSCRIPTIONAL REGULATOR PADR FAMILY PROTEIN"/>
    <property type="match status" value="1"/>
</dbReference>
<accession>A0A841U0J1</accession>
<evidence type="ECO:0000313" key="2">
    <source>
        <dbReference type="EMBL" id="MBB6692922.1"/>
    </source>
</evidence>
<dbReference type="SUPFAM" id="SSF46785">
    <property type="entry name" value="Winged helix' DNA-binding domain"/>
    <property type="match status" value="1"/>
</dbReference>
<sequence length="195" mass="23004">MSMKLMILGLLMEQDRHPYDMRQAIKQRNWDHAFKLRDGSLYYAIDQLREHGWIEATEIVPVPGEHRPDKTIYRITDAGRERFLELFYEQLGQMAYPQHPMMMAMPFLRHGDQERIAEIAAKQLEVCRKRIAKLESGLNDRGKIMPNSSRRMIRGMLLYARAEEEWLEEMISEAKSGLYAEIRGEDGHWIPRGTR</sequence>
<reference evidence="2 3" key="1">
    <citation type="submission" date="2020-08" db="EMBL/GenBank/DDBJ databases">
        <title>Cohnella phylogeny.</title>
        <authorList>
            <person name="Dunlap C."/>
        </authorList>
    </citation>
    <scope>NUCLEOTIDE SEQUENCE [LARGE SCALE GENOMIC DNA]</scope>
    <source>
        <strain evidence="2 3">DSM 25239</strain>
    </source>
</reference>
<dbReference type="AlphaFoldDB" id="A0A841U0J1"/>
<dbReference type="Proteomes" id="UP000553776">
    <property type="component" value="Unassembled WGS sequence"/>
</dbReference>
<dbReference type="Pfam" id="PF03551">
    <property type="entry name" value="PadR"/>
    <property type="match status" value="1"/>
</dbReference>
<dbReference type="EMBL" id="JACJVR010000062">
    <property type="protein sequence ID" value="MBB6692922.1"/>
    <property type="molecule type" value="Genomic_DNA"/>
</dbReference>
<dbReference type="Gene3D" id="1.10.10.10">
    <property type="entry name" value="Winged helix-like DNA-binding domain superfamily/Winged helix DNA-binding domain"/>
    <property type="match status" value="1"/>
</dbReference>
<evidence type="ECO:0000259" key="1">
    <source>
        <dbReference type="Pfam" id="PF03551"/>
    </source>
</evidence>
<protein>
    <submittedName>
        <fullName evidence="2">PadR family transcriptional regulator</fullName>
    </submittedName>
</protein>
<feature type="domain" description="Transcription regulator PadR N-terminal" evidence="1">
    <location>
        <begin position="7"/>
        <end position="83"/>
    </location>
</feature>
<dbReference type="PANTHER" id="PTHR33169">
    <property type="entry name" value="PADR-FAMILY TRANSCRIPTIONAL REGULATOR"/>
    <property type="match status" value="1"/>
</dbReference>
<comment type="caution">
    <text evidence="2">The sequence shown here is derived from an EMBL/GenBank/DDBJ whole genome shotgun (WGS) entry which is preliminary data.</text>
</comment>